<dbReference type="EMBL" id="DS114616">
    <property type="protein sequence ID" value="EAX86586.1"/>
    <property type="molecule type" value="Genomic_DNA"/>
</dbReference>
<evidence type="ECO:0000256" key="1">
    <source>
        <dbReference type="ARBA" id="ARBA00022884"/>
    </source>
</evidence>
<dbReference type="InterPro" id="IPR050502">
    <property type="entry name" value="Euk_RNA-bind_prot"/>
</dbReference>
<feature type="compositionally biased region" description="Basic residues" evidence="3">
    <location>
        <begin position="114"/>
        <end position="124"/>
    </location>
</feature>
<feature type="region of interest" description="Disordered" evidence="3">
    <location>
        <begin position="107"/>
        <end position="200"/>
    </location>
</feature>
<dbReference type="GO" id="GO:0005737">
    <property type="term" value="C:cytoplasm"/>
    <property type="evidence" value="ECO:0000318"/>
    <property type="project" value="GO_Central"/>
</dbReference>
<dbReference type="OrthoDB" id="439808at2759"/>
<reference evidence="6" key="2">
    <citation type="journal article" date="2007" name="Science">
        <title>Draft genome sequence of the sexually transmitted pathogen Trichomonas vaginalis.</title>
        <authorList>
            <person name="Carlton J.M."/>
            <person name="Hirt R.P."/>
            <person name="Silva J.C."/>
            <person name="Delcher A.L."/>
            <person name="Schatz M."/>
            <person name="Zhao Q."/>
            <person name="Wortman J.R."/>
            <person name="Bidwell S.L."/>
            <person name="Alsmark U.C.M."/>
            <person name="Besteiro S."/>
            <person name="Sicheritz-Ponten T."/>
            <person name="Noel C.J."/>
            <person name="Dacks J.B."/>
            <person name="Foster P.G."/>
            <person name="Simillion C."/>
            <person name="Van de Peer Y."/>
            <person name="Miranda-Saavedra D."/>
            <person name="Barton G.J."/>
            <person name="Westrop G.D."/>
            <person name="Mueller S."/>
            <person name="Dessi D."/>
            <person name="Fiori P.L."/>
            <person name="Ren Q."/>
            <person name="Paulsen I."/>
            <person name="Zhang H."/>
            <person name="Bastida-Corcuera F.D."/>
            <person name="Simoes-Barbosa A."/>
            <person name="Brown M.T."/>
            <person name="Hayes R.D."/>
            <person name="Mukherjee M."/>
            <person name="Okumura C.Y."/>
            <person name="Schneider R."/>
            <person name="Smith A.J."/>
            <person name="Vanacova S."/>
            <person name="Villalvazo M."/>
            <person name="Haas B.J."/>
            <person name="Pertea M."/>
            <person name="Feldblyum T.V."/>
            <person name="Utterback T.R."/>
            <person name="Shu C.L."/>
            <person name="Osoegawa K."/>
            <person name="de Jong P.J."/>
            <person name="Hrdy I."/>
            <person name="Horvathova L."/>
            <person name="Zubacova Z."/>
            <person name="Dolezal P."/>
            <person name="Malik S.B."/>
            <person name="Logsdon J.M. Jr."/>
            <person name="Henze K."/>
            <person name="Gupta A."/>
            <person name="Wang C.C."/>
            <person name="Dunne R.L."/>
            <person name="Upcroft J.A."/>
            <person name="Upcroft P."/>
            <person name="White O."/>
            <person name="Salzberg S.L."/>
            <person name="Tang P."/>
            <person name="Chiu C.-H."/>
            <person name="Lee Y.-S."/>
            <person name="Embley T.M."/>
            <person name="Coombs G.H."/>
            <person name="Mottram J.C."/>
            <person name="Tachezy J."/>
            <person name="Fraser-Liggett C.M."/>
            <person name="Johnson P.J."/>
        </authorList>
    </citation>
    <scope>NUCLEOTIDE SEQUENCE [LARGE SCALE GENOMIC DNA]</scope>
    <source>
        <strain evidence="6">G3</strain>
    </source>
</reference>
<dbReference type="RefSeq" id="XP_001299516.1">
    <property type="nucleotide sequence ID" value="XM_001299515.1"/>
</dbReference>
<dbReference type="GO" id="GO:0003729">
    <property type="term" value="F:mRNA binding"/>
    <property type="evidence" value="ECO:0000318"/>
    <property type="project" value="GO_Central"/>
</dbReference>
<evidence type="ECO:0000256" key="3">
    <source>
        <dbReference type="SAM" id="MobiDB-lite"/>
    </source>
</evidence>
<dbReference type="SUPFAM" id="SSF54928">
    <property type="entry name" value="RNA-binding domain, RBD"/>
    <property type="match status" value="1"/>
</dbReference>
<evidence type="ECO:0000313" key="6">
    <source>
        <dbReference type="EMBL" id="EAX87805.1"/>
    </source>
</evidence>
<dbReference type="InterPro" id="IPR012677">
    <property type="entry name" value="Nucleotide-bd_a/b_plait_sf"/>
</dbReference>
<evidence type="ECO:0000259" key="4">
    <source>
        <dbReference type="PROSITE" id="PS50102"/>
    </source>
</evidence>
<gene>
    <name evidence="6" type="ORF">TVAG_085050</name>
    <name evidence="5" type="ORF">TVAG_356630</name>
</gene>
<dbReference type="PROSITE" id="PS50102">
    <property type="entry name" value="RRM"/>
    <property type="match status" value="1"/>
</dbReference>
<name>A2G4W1_TRIV3</name>
<feature type="region of interest" description="Disordered" evidence="3">
    <location>
        <begin position="1"/>
        <end position="20"/>
    </location>
</feature>
<dbReference type="SMR" id="A2G4W1"/>
<dbReference type="VEuPathDB" id="TrichDB:TVAG_085050"/>
<feature type="compositionally biased region" description="Low complexity" evidence="3">
    <location>
        <begin position="7"/>
        <end position="20"/>
    </location>
</feature>
<dbReference type="STRING" id="5722.A2G4W1"/>
<dbReference type="CDD" id="cd00590">
    <property type="entry name" value="RRM_SF"/>
    <property type="match status" value="1"/>
</dbReference>
<dbReference type="PANTHER" id="PTHR48025">
    <property type="entry name" value="OS02G0815200 PROTEIN"/>
    <property type="match status" value="1"/>
</dbReference>
<dbReference type="SMART" id="SM00360">
    <property type="entry name" value="RRM"/>
    <property type="match status" value="1"/>
</dbReference>
<dbReference type="EMBL" id="DS114395">
    <property type="protein sequence ID" value="EAX87805.1"/>
    <property type="molecule type" value="Genomic_DNA"/>
</dbReference>
<dbReference type="InterPro" id="IPR035979">
    <property type="entry name" value="RBD_domain_sf"/>
</dbReference>
<sequence length="200" mass="23126">MSEGEVPQEPAAAPAPAQQAPSLGTDLLAQHVTIHISNLPYTTTDETLTTLINNIAPASKIQIVRRVDGKSKGVAFADFTNPEDANKIIQQLNDYELEGRQIRIRLSTEDRHPRYQHRRPPFRKQYRDLDRPDEGNSRRSYDMQLDEPMEQPRRQNYDRGYRNYRGDRPPRQYDRNPRPYDQGMQQQGSYPPPSNQPPMA</sequence>
<dbReference type="AlphaFoldDB" id="A2G4W1"/>
<feature type="domain" description="RRM" evidence="4">
    <location>
        <begin position="32"/>
        <end position="109"/>
    </location>
</feature>
<protein>
    <recommendedName>
        <fullName evidence="4">RRM domain-containing protein</fullName>
    </recommendedName>
</protein>
<dbReference type="Gene3D" id="3.30.70.330">
    <property type="match status" value="1"/>
</dbReference>
<feature type="compositionally biased region" description="Basic and acidic residues" evidence="3">
    <location>
        <begin position="150"/>
        <end position="178"/>
    </location>
</feature>
<proteinExistence type="predicted"/>
<keyword evidence="7" id="KW-1185">Reference proteome</keyword>
<keyword evidence="1 2" id="KW-0694">RNA-binding</keyword>
<feature type="compositionally biased region" description="Basic and acidic residues" evidence="3">
    <location>
        <begin position="125"/>
        <end position="141"/>
    </location>
</feature>
<organism evidence="6 7">
    <name type="scientific">Trichomonas vaginalis (strain ATCC PRA-98 / G3)</name>
    <dbReference type="NCBI Taxonomy" id="412133"/>
    <lineage>
        <taxon>Eukaryota</taxon>
        <taxon>Metamonada</taxon>
        <taxon>Parabasalia</taxon>
        <taxon>Trichomonadida</taxon>
        <taxon>Trichomonadidae</taxon>
        <taxon>Trichomonas</taxon>
    </lineage>
</organism>
<evidence type="ECO:0000256" key="2">
    <source>
        <dbReference type="PROSITE-ProRule" id="PRU00176"/>
    </source>
</evidence>
<dbReference type="VEuPathDB" id="TrichDB:TVAGG3_0328440"/>
<dbReference type="KEGG" id="tva:4744232"/>
<feature type="compositionally biased region" description="Pro residues" evidence="3">
    <location>
        <begin position="190"/>
        <end position="200"/>
    </location>
</feature>
<evidence type="ECO:0000313" key="5">
    <source>
        <dbReference type="EMBL" id="EAX86586.1"/>
    </source>
</evidence>
<evidence type="ECO:0000313" key="7">
    <source>
        <dbReference type="Proteomes" id="UP000001542"/>
    </source>
</evidence>
<accession>A2G4W1</accession>
<dbReference type="GO" id="GO:0005634">
    <property type="term" value="C:nucleus"/>
    <property type="evidence" value="ECO:0000318"/>
    <property type="project" value="GO_Central"/>
</dbReference>
<dbReference type="InterPro" id="IPR000504">
    <property type="entry name" value="RRM_dom"/>
</dbReference>
<dbReference type="Proteomes" id="UP000001542">
    <property type="component" value="Unassembled WGS sequence"/>
</dbReference>
<reference evidence="6" key="1">
    <citation type="submission" date="2006-10" db="EMBL/GenBank/DDBJ databases">
        <authorList>
            <person name="Amadeo P."/>
            <person name="Zhao Q."/>
            <person name="Wortman J."/>
            <person name="Fraser-Liggett C."/>
            <person name="Carlton J."/>
        </authorList>
    </citation>
    <scope>NUCLEOTIDE SEQUENCE</scope>
    <source>
        <strain evidence="6">G3</strain>
    </source>
</reference>
<dbReference type="Pfam" id="PF00076">
    <property type="entry name" value="RRM_1"/>
    <property type="match status" value="1"/>
</dbReference>
<dbReference type="PANTHER" id="PTHR48025:SF1">
    <property type="entry name" value="RRM DOMAIN-CONTAINING PROTEIN"/>
    <property type="match status" value="1"/>
</dbReference>